<organism evidence="2 3">
    <name type="scientific">Ilex paraguariensis</name>
    <name type="common">yerba mate</name>
    <dbReference type="NCBI Taxonomy" id="185542"/>
    <lineage>
        <taxon>Eukaryota</taxon>
        <taxon>Viridiplantae</taxon>
        <taxon>Streptophyta</taxon>
        <taxon>Embryophyta</taxon>
        <taxon>Tracheophyta</taxon>
        <taxon>Spermatophyta</taxon>
        <taxon>Magnoliopsida</taxon>
        <taxon>eudicotyledons</taxon>
        <taxon>Gunneridae</taxon>
        <taxon>Pentapetalae</taxon>
        <taxon>asterids</taxon>
        <taxon>campanulids</taxon>
        <taxon>Aquifoliales</taxon>
        <taxon>Aquifoliaceae</taxon>
        <taxon>Ilex</taxon>
    </lineage>
</organism>
<name>A0ABC8RLA2_9AQUA</name>
<comment type="caution">
    <text evidence="2">The sequence shown here is derived from an EMBL/GenBank/DDBJ whole genome shotgun (WGS) entry which is preliminary data.</text>
</comment>
<feature type="transmembrane region" description="Helical" evidence="1">
    <location>
        <begin position="51"/>
        <end position="70"/>
    </location>
</feature>
<keyword evidence="1" id="KW-0812">Transmembrane</keyword>
<gene>
    <name evidence="2" type="ORF">ILEXP_LOCUS12742</name>
</gene>
<evidence type="ECO:0000313" key="2">
    <source>
        <dbReference type="EMBL" id="CAK9144956.1"/>
    </source>
</evidence>
<sequence length="72" mass="8398">MRKHYAVTWTDKYKDKDQKRSGSATNQLPSNRDYLGDFLVWRPPIGLEKNQTFWVVLSLWLGLVGAALFLQK</sequence>
<reference evidence="2 3" key="1">
    <citation type="submission" date="2024-02" db="EMBL/GenBank/DDBJ databases">
        <authorList>
            <person name="Vignale AGUSTIN F."/>
            <person name="Sosa J E."/>
            <person name="Modenutti C."/>
        </authorList>
    </citation>
    <scope>NUCLEOTIDE SEQUENCE [LARGE SCALE GENOMIC DNA]</scope>
</reference>
<dbReference type="EMBL" id="CAUOFW020001447">
    <property type="protein sequence ID" value="CAK9144956.1"/>
    <property type="molecule type" value="Genomic_DNA"/>
</dbReference>
<proteinExistence type="predicted"/>
<protein>
    <submittedName>
        <fullName evidence="2">Uncharacterized protein</fullName>
    </submittedName>
</protein>
<evidence type="ECO:0000313" key="3">
    <source>
        <dbReference type="Proteomes" id="UP001642360"/>
    </source>
</evidence>
<keyword evidence="3" id="KW-1185">Reference proteome</keyword>
<dbReference type="AlphaFoldDB" id="A0ABC8RLA2"/>
<dbReference type="PANTHER" id="PTHR36761">
    <property type="entry name" value="ORF03 PROTEIN"/>
    <property type="match status" value="1"/>
</dbReference>
<keyword evidence="1" id="KW-1133">Transmembrane helix</keyword>
<accession>A0ABC8RLA2</accession>
<evidence type="ECO:0000256" key="1">
    <source>
        <dbReference type="SAM" id="Phobius"/>
    </source>
</evidence>
<keyword evidence="1" id="KW-0472">Membrane</keyword>
<dbReference type="Proteomes" id="UP001642360">
    <property type="component" value="Unassembled WGS sequence"/>
</dbReference>
<dbReference type="PANTHER" id="PTHR36761:SF2">
    <property type="entry name" value="ORF03 PROTEIN"/>
    <property type="match status" value="1"/>
</dbReference>